<dbReference type="Gene3D" id="1.10.630.10">
    <property type="entry name" value="Cytochrome P450"/>
    <property type="match status" value="2"/>
</dbReference>
<dbReference type="EMBL" id="CAOJ01015197">
    <property type="protein sequence ID" value="CCO35866.1"/>
    <property type="molecule type" value="Genomic_DNA"/>
</dbReference>
<comment type="cofactor">
    <cofactor evidence="1 9">
        <name>heme</name>
        <dbReference type="ChEBI" id="CHEBI:30413"/>
    </cofactor>
</comment>
<accession>M5C8V9</accession>
<reference evidence="11 12" key="1">
    <citation type="journal article" date="2013" name="J. Biotechnol.">
        <title>Establishment and interpretation of the genome sequence of the phytopathogenic fungus Rhizoctonia solani AG1-IB isolate 7/3/14.</title>
        <authorList>
            <person name="Wibberg D.W."/>
            <person name="Jelonek L.J."/>
            <person name="Rupp O.R."/>
            <person name="Hennig M.H."/>
            <person name="Eikmeyer F.E."/>
            <person name="Goesmann A.G."/>
            <person name="Hartmann A.H."/>
            <person name="Borriss R.B."/>
            <person name="Grosch R.G."/>
            <person name="Puehler A.P."/>
            <person name="Schlueter A.S."/>
        </authorList>
    </citation>
    <scope>NUCLEOTIDE SEQUENCE [LARGE SCALE GENOMIC DNA]</scope>
    <source>
        <strain evidence="12">AG1-IB / isolate 7/3/14</strain>
    </source>
</reference>
<comment type="similarity">
    <text evidence="3 10">Belongs to the cytochrome P450 family.</text>
</comment>
<evidence type="ECO:0000256" key="4">
    <source>
        <dbReference type="ARBA" id="ARBA00022617"/>
    </source>
</evidence>
<keyword evidence="8 10" id="KW-0503">Monooxygenase</keyword>
<evidence type="ECO:0000256" key="3">
    <source>
        <dbReference type="ARBA" id="ARBA00010617"/>
    </source>
</evidence>
<dbReference type="GO" id="GO:0004497">
    <property type="term" value="F:monooxygenase activity"/>
    <property type="evidence" value="ECO:0007669"/>
    <property type="project" value="UniProtKB-KW"/>
</dbReference>
<dbReference type="PROSITE" id="PS00086">
    <property type="entry name" value="CYTOCHROME_P450"/>
    <property type="match status" value="1"/>
</dbReference>
<keyword evidence="6 10" id="KW-0560">Oxidoreductase</keyword>
<evidence type="ECO:0000256" key="5">
    <source>
        <dbReference type="ARBA" id="ARBA00022723"/>
    </source>
</evidence>
<feature type="binding site" description="axial binding residue" evidence="9">
    <location>
        <position position="446"/>
    </location>
    <ligand>
        <name>heme</name>
        <dbReference type="ChEBI" id="CHEBI:30413"/>
    </ligand>
    <ligandPart>
        <name>Fe</name>
        <dbReference type="ChEBI" id="CHEBI:18248"/>
    </ligandPart>
</feature>
<sequence length="517" mass="58227">MEDHADPLGPGPALGPTTQDSVNRELYHNWSTLFNDLAELIDSCKNVTRLSWHVHWTMVHAFYRHTSFEGTPSPAIKRISTFPPFMTSLSISLESQLGTESFTRALSGMPITDLALVLYDHALLSATEFEKLCMAFRGLRRLKLKLRAPSITVGGGLPGQFSADIEPISRGLSSLPYLNSYRGPLMIKRPPPIPSVASSKLIRLETKATLSQLACIKEELFYTMAVSMFEMAFGYQIQGKNDPFLRETEQAFHNGFRAAMFANFYVNIFPALMYVPEWFPGAGWKRTLRKWKAEKIRAMSGPYEWVKARLASILLSASATALLNFVAAMALYPRVQEKAQRELDMVLGSGVMPTIGDRDRLPYINNIVLEVLRWPPVLPTAIPHVCYEDDVYRGYSFVKGDIIFGNVWAMSRDKSIYTNPDDFDPDRFLDPNVPPLPGFGWGRRKCPGSHYGESSIFIVLSSILAVYNISKQKDSSGREVQPEIKDAPNSLTLELEPFDFAFEPRSNRHRQLILEAV</sequence>
<proteinExistence type="inferred from homology"/>
<dbReference type="PANTHER" id="PTHR46300">
    <property type="entry name" value="P450, PUTATIVE (EUROFUNG)-RELATED-RELATED"/>
    <property type="match status" value="1"/>
</dbReference>
<comment type="caution">
    <text evidence="11">The sequence shown here is derived from an EMBL/GenBank/DDBJ whole genome shotgun (WGS) entry which is preliminary data.</text>
</comment>
<dbReference type="HOGENOM" id="CLU_526961_0_0_1"/>
<evidence type="ECO:0000313" key="12">
    <source>
        <dbReference type="Proteomes" id="UP000012065"/>
    </source>
</evidence>
<evidence type="ECO:0000256" key="7">
    <source>
        <dbReference type="ARBA" id="ARBA00023004"/>
    </source>
</evidence>
<dbReference type="GO" id="GO:0020037">
    <property type="term" value="F:heme binding"/>
    <property type="evidence" value="ECO:0007669"/>
    <property type="project" value="InterPro"/>
</dbReference>
<gene>
    <name evidence="11" type="ORF">BN14_09987</name>
</gene>
<evidence type="ECO:0000256" key="10">
    <source>
        <dbReference type="RuleBase" id="RU000461"/>
    </source>
</evidence>
<dbReference type="InterPro" id="IPR036396">
    <property type="entry name" value="Cyt_P450_sf"/>
</dbReference>
<organism evidence="11 12">
    <name type="scientific">Thanatephorus cucumeris (strain AG1-IB / isolate 7/3/14)</name>
    <name type="common">Lettuce bottom rot fungus</name>
    <name type="synonym">Rhizoctonia solani</name>
    <dbReference type="NCBI Taxonomy" id="1108050"/>
    <lineage>
        <taxon>Eukaryota</taxon>
        <taxon>Fungi</taxon>
        <taxon>Dikarya</taxon>
        <taxon>Basidiomycota</taxon>
        <taxon>Agaricomycotina</taxon>
        <taxon>Agaricomycetes</taxon>
        <taxon>Cantharellales</taxon>
        <taxon>Ceratobasidiaceae</taxon>
        <taxon>Rhizoctonia</taxon>
        <taxon>Rhizoctonia solani AG-1</taxon>
    </lineage>
</organism>
<evidence type="ECO:0000256" key="2">
    <source>
        <dbReference type="ARBA" id="ARBA00005179"/>
    </source>
</evidence>
<keyword evidence="7 9" id="KW-0408">Iron</keyword>
<dbReference type="GO" id="GO:0005506">
    <property type="term" value="F:iron ion binding"/>
    <property type="evidence" value="ECO:0007669"/>
    <property type="project" value="InterPro"/>
</dbReference>
<name>M5C8V9_THACB</name>
<evidence type="ECO:0000256" key="9">
    <source>
        <dbReference type="PIRSR" id="PIRSR602401-1"/>
    </source>
</evidence>
<evidence type="ECO:0000256" key="6">
    <source>
        <dbReference type="ARBA" id="ARBA00023002"/>
    </source>
</evidence>
<dbReference type="Pfam" id="PF00067">
    <property type="entry name" value="p450"/>
    <property type="match status" value="1"/>
</dbReference>
<evidence type="ECO:0000256" key="1">
    <source>
        <dbReference type="ARBA" id="ARBA00001971"/>
    </source>
</evidence>
<dbReference type="Proteomes" id="UP000012065">
    <property type="component" value="Unassembled WGS sequence"/>
</dbReference>
<dbReference type="SUPFAM" id="SSF48264">
    <property type="entry name" value="Cytochrome P450"/>
    <property type="match status" value="1"/>
</dbReference>
<evidence type="ECO:0000313" key="11">
    <source>
        <dbReference type="EMBL" id="CCO35866.1"/>
    </source>
</evidence>
<dbReference type="InterPro" id="IPR017972">
    <property type="entry name" value="Cyt_P450_CS"/>
</dbReference>
<dbReference type="InterPro" id="IPR001128">
    <property type="entry name" value="Cyt_P450"/>
</dbReference>
<keyword evidence="5 9" id="KW-0479">Metal-binding</keyword>
<dbReference type="PRINTS" id="PR00463">
    <property type="entry name" value="EP450I"/>
</dbReference>
<keyword evidence="4 9" id="KW-0349">Heme</keyword>
<dbReference type="InterPro" id="IPR002401">
    <property type="entry name" value="Cyt_P450_E_grp-I"/>
</dbReference>
<dbReference type="InterPro" id="IPR050364">
    <property type="entry name" value="Cytochrome_P450_fung"/>
</dbReference>
<dbReference type="PANTHER" id="PTHR46300:SF7">
    <property type="entry name" value="P450, PUTATIVE (EUROFUNG)-RELATED"/>
    <property type="match status" value="1"/>
</dbReference>
<dbReference type="EC" id="1.14.-.-" evidence="11"/>
<protein>
    <submittedName>
        <fullName evidence="11">O-methylsterigmatocystin oxidoreductase Short=OMST oxidoreductase</fullName>
        <ecNumber evidence="11">1.14.-.-</ecNumber>
    </submittedName>
</protein>
<dbReference type="GO" id="GO:0016705">
    <property type="term" value="F:oxidoreductase activity, acting on paired donors, with incorporation or reduction of molecular oxygen"/>
    <property type="evidence" value="ECO:0007669"/>
    <property type="project" value="InterPro"/>
</dbReference>
<comment type="pathway">
    <text evidence="2">Secondary metabolite biosynthesis.</text>
</comment>
<dbReference type="AlphaFoldDB" id="M5C8V9"/>
<evidence type="ECO:0000256" key="8">
    <source>
        <dbReference type="ARBA" id="ARBA00023033"/>
    </source>
</evidence>